<sequence>MRRRIAAFGEVMMRLEVPGHQLLSQASNLNYSFSGTGVNITTALAHLGHQTQLVSTLPDNPVGDAAISYLHKLGIQSPTIHRSGHSIGMYFLENGFGVRPSRVTYMNRLASSFNTANKSIYDFHQICKQVDIVHFCGITLAMNESVRQQMKTFAKAAKTNGITVVFDCNYRPSLWGKGGYEKARPHYEEMLRLSDIVLMNEKDAYYTLGMNTEETDRKKQLTTLIPMVAETYHIPIIAGTHRTLHTDQTHTLQGFMYKNQTFTFSKPISFSVLDRIGSGDAYASGIIHGELKEYTSEQTVNFAVSAGALAHTIIGDSPISLEKDIIRVMESGIGDVER</sequence>
<evidence type="ECO:0000256" key="3">
    <source>
        <dbReference type="ARBA" id="ARBA00022777"/>
    </source>
</evidence>
<protein>
    <submittedName>
        <fullName evidence="5">Sugar kinase</fullName>
    </submittedName>
</protein>
<dbReference type="CDD" id="cd01166">
    <property type="entry name" value="KdgK"/>
    <property type="match status" value="1"/>
</dbReference>
<keyword evidence="3 5" id="KW-0418">Kinase</keyword>
<dbReference type="SUPFAM" id="SSF53613">
    <property type="entry name" value="Ribokinase-like"/>
    <property type="match status" value="1"/>
</dbReference>
<dbReference type="Gene3D" id="3.40.1190.20">
    <property type="match status" value="1"/>
</dbReference>
<accession>A0A5Q2TPR0</accession>
<name>A0A5Q2TPR0_9BACI</name>
<evidence type="ECO:0000256" key="1">
    <source>
        <dbReference type="ARBA" id="ARBA00010688"/>
    </source>
</evidence>
<evidence type="ECO:0000313" key="6">
    <source>
        <dbReference type="Proteomes" id="UP000339690"/>
    </source>
</evidence>
<dbReference type="PANTHER" id="PTHR43320">
    <property type="entry name" value="SUGAR KINASE"/>
    <property type="match status" value="1"/>
</dbReference>
<dbReference type="InterPro" id="IPR052700">
    <property type="entry name" value="Carb_kinase_PfkB-like"/>
</dbReference>
<evidence type="ECO:0000259" key="4">
    <source>
        <dbReference type="Pfam" id="PF00294"/>
    </source>
</evidence>
<dbReference type="InterPro" id="IPR011611">
    <property type="entry name" value="PfkB_dom"/>
</dbReference>
<evidence type="ECO:0000313" key="5">
    <source>
        <dbReference type="EMBL" id="QGH36806.1"/>
    </source>
</evidence>
<comment type="similarity">
    <text evidence="1">Belongs to the carbohydrate kinase PfkB family.</text>
</comment>
<dbReference type="Pfam" id="PF00294">
    <property type="entry name" value="PfkB"/>
    <property type="match status" value="1"/>
</dbReference>
<dbReference type="PANTHER" id="PTHR43320:SF2">
    <property type="entry name" value="2-DEHYDRO-3-DEOXYGLUCONOKINASE_2-DEHYDRO-3-DEOXYGALACTONOKINASE"/>
    <property type="match status" value="1"/>
</dbReference>
<dbReference type="KEGG" id="grc:GI584_23330"/>
<proteinExistence type="inferred from homology"/>
<dbReference type="Proteomes" id="UP000339690">
    <property type="component" value="Chromosome"/>
</dbReference>
<feature type="domain" description="Carbohydrate kinase PfkB" evidence="4">
    <location>
        <begin position="4"/>
        <end position="314"/>
    </location>
</feature>
<gene>
    <name evidence="5" type="ORF">GI584_23330</name>
</gene>
<dbReference type="InterPro" id="IPR029056">
    <property type="entry name" value="Ribokinase-like"/>
</dbReference>
<keyword evidence="2" id="KW-0808">Transferase</keyword>
<organism evidence="5 6">
    <name type="scientific">Gracilibacillus salitolerans</name>
    <dbReference type="NCBI Taxonomy" id="2663022"/>
    <lineage>
        <taxon>Bacteria</taxon>
        <taxon>Bacillati</taxon>
        <taxon>Bacillota</taxon>
        <taxon>Bacilli</taxon>
        <taxon>Bacillales</taxon>
        <taxon>Bacillaceae</taxon>
        <taxon>Gracilibacillus</taxon>
    </lineage>
</organism>
<dbReference type="EMBL" id="CP045915">
    <property type="protein sequence ID" value="QGH36806.1"/>
    <property type="molecule type" value="Genomic_DNA"/>
</dbReference>
<dbReference type="RefSeq" id="WP_153792814.1">
    <property type="nucleotide sequence ID" value="NZ_CP045915.1"/>
</dbReference>
<reference evidence="5 6" key="1">
    <citation type="submission" date="2019-11" db="EMBL/GenBank/DDBJ databases">
        <title>Gracilibacillus salitolerans sp. nov., a moderate halophile isolated from a saline soil in northwest China.</title>
        <authorList>
            <person name="Gan L."/>
        </authorList>
    </citation>
    <scope>NUCLEOTIDE SEQUENCE [LARGE SCALE GENOMIC DNA]</scope>
    <source>
        <strain evidence="5 6">SCU50</strain>
    </source>
</reference>
<dbReference type="GO" id="GO:0016301">
    <property type="term" value="F:kinase activity"/>
    <property type="evidence" value="ECO:0007669"/>
    <property type="project" value="UniProtKB-KW"/>
</dbReference>
<evidence type="ECO:0000256" key="2">
    <source>
        <dbReference type="ARBA" id="ARBA00022679"/>
    </source>
</evidence>
<dbReference type="AlphaFoldDB" id="A0A5Q2TPR0"/>
<keyword evidence="6" id="KW-1185">Reference proteome</keyword>